<keyword evidence="4" id="KW-1015">Disulfide bond</keyword>
<evidence type="ECO:0000256" key="1">
    <source>
        <dbReference type="ARBA" id="ARBA00010556"/>
    </source>
</evidence>
<dbReference type="SUPFAM" id="SSF57414">
    <property type="entry name" value="Hairpin loop containing domain-like"/>
    <property type="match status" value="1"/>
</dbReference>
<dbReference type="GO" id="GO:0004866">
    <property type="term" value="F:endopeptidase inhibitor activity"/>
    <property type="evidence" value="ECO:0007669"/>
    <property type="project" value="InterPro"/>
</dbReference>
<dbReference type="GO" id="GO:0005576">
    <property type="term" value="C:extracellular region"/>
    <property type="evidence" value="ECO:0007669"/>
    <property type="project" value="InterPro"/>
</dbReference>
<dbReference type="Proteomes" id="UP000467322">
    <property type="component" value="Unassembled WGS sequence"/>
</dbReference>
<dbReference type="GO" id="GO:0006508">
    <property type="term" value="P:proteolysis"/>
    <property type="evidence" value="ECO:0007669"/>
    <property type="project" value="InterPro"/>
</dbReference>
<dbReference type="PIRSF" id="PIRSF038980">
    <property type="entry name" value="A2M_bac"/>
    <property type="match status" value="1"/>
</dbReference>
<dbReference type="InterPro" id="IPR041246">
    <property type="entry name" value="Bact_MG10"/>
</dbReference>
<keyword evidence="2" id="KW-0732">Signal</keyword>
<protein>
    <submittedName>
        <fullName evidence="6">Alpha-2-macroglobulin family protein</fullName>
    </submittedName>
</protein>
<keyword evidence="7" id="KW-1185">Reference proteome</keyword>
<dbReference type="CDD" id="cd01100">
    <property type="entry name" value="APPLE_Factor_XI_like"/>
    <property type="match status" value="1"/>
</dbReference>
<dbReference type="InterPro" id="IPR047565">
    <property type="entry name" value="Alpha-macroglob_thiol-ester_cl"/>
</dbReference>
<dbReference type="InterPro" id="IPR011625">
    <property type="entry name" value="A2M_N_BRD"/>
</dbReference>
<reference evidence="6 7" key="1">
    <citation type="submission" date="2019-12" db="EMBL/GenBank/DDBJ databases">
        <title>Maritimibacter sp. nov. sp. isolated from sea sand.</title>
        <authorList>
            <person name="Kim J."/>
            <person name="Jeong S.E."/>
            <person name="Jung H.S."/>
            <person name="Jeon C.O."/>
        </authorList>
    </citation>
    <scope>NUCLEOTIDE SEQUENCE [LARGE SCALE GENOMIC DNA]</scope>
    <source>
        <strain evidence="6 7">DP07</strain>
    </source>
</reference>
<keyword evidence="3" id="KW-0677">Repeat</keyword>
<dbReference type="SMART" id="SM01359">
    <property type="entry name" value="A2M_N_2"/>
    <property type="match status" value="1"/>
</dbReference>
<proteinExistence type="inferred from homology"/>
<dbReference type="InterPro" id="IPR041462">
    <property type="entry name" value="Bact_A2M_MG6"/>
</dbReference>
<comment type="similarity">
    <text evidence="1">Belongs to the protease inhibitor I39 (alpha-2-macroglobulin) family. Bacterial alpha-2-macroglobulin subfamily.</text>
</comment>
<dbReference type="Pfam" id="PF17962">
    <property type="entry name" value="bMG6"/>
    <property type="match status" value="1"/>
</dbReference>
<dbReference type="Pfam" id="PF01835">
    <property type="entry name" value="MG2"/>
    <property type="match status" value="1"/>
</dbReference>
<dbReference type="Gene3D" id="1.50.10.20">
    <property type="match status" value="1"/>
</dbReference>
<dbReference type="Pfam" id="PF21142">
    <property type="entry name" value="A2M_bMG2"/>
    <property type="match status" value="1"/>
</dbReference>
<feature type="domain" description="Apple" evidence="5">
    <location>
        <begin position="24"/>
        <end position="101"/>
    </location>
</feature>
<evidence type="ECO:0000259" key="5">
    <source>
        <dbReference type="PROSITE" id="PS50948"/>
    </source>
</evidence>
<organism evidence="6 7">
    <name type="scientific">Maritimibacter harenae</name>
    <dbReference type="NCBI Taxonomy" id="2606218"/>
    <lineage>
        <taxon>Bacteria</taxon>
        <taxon>Pseudomonadati</taxon>
        <taxon>Pseudomonadota</taxon>
        <taxon>Alphaproteobacteria</taxon>
        <taxon>Rhodobacterales</taxon>
        <taxon>Roseobacteraceae</taxon>
        <taxon>Maritimibacter</taxon>
    </lineage>
</organism>
<evidence type="ECO:0000256" key="2">
    <source>
        <dbReference type="ARBA" id="ARBA00022729"/>
    </source>
</evidence>
<dbReference type="Gene3D" id="2.60.40.1930">
    <property type="match status" value="1"/>
</dbReference>
<evidence type="ECO:0000313" key="6">
    <source>
        <dbReference type="EMBL" id="MZR13641.1"/>
    </source>
</evidence>
<comment type="caution">
    <text evidence="6">The sequence shown here is derived from an EMBL/GenBank/DDBJ whole genome shotgun (WGS) entry which is preliminary data.</text>
</comment>
<dbReference type="InterPro" id="IPR002890">
    <property type="entry name" value="MG2"/>
</dbReference>
<dbReference type="InterPro" id="IPR003609">
    <property type="entry name" value="Pan_app"/>
</dbReference>
<dbReference type="InterPro" id="IPR000177">
    <property type="entry name" value="Apple"/>
</dbReference>
<dbReference type="SMART" id="SM01360">
    <property type="entry name" value="A2M"/>
    <property type="match status" value="1"/>
</dbReference>
<evidence type="ECO:0000256" key="3">
    <source>
        <dbReference type="ARBA" id="ARBA00022737"/>
    </source>
</evidence>
<dbReference type="Pfam" id="PF00024">
    <property type="entry name" value="PAN_1"/>
    <property type="match status" value="1"/>
</dbReference>
<dbReference type="PANTHER" id="PTHR40094">
    <property type="entry name" value="ALPHA-2-MACROGLOBULIN HOMOLOG"/>
    <property type="match status" value="1"/>
</dbReference>
<dbReference type="Pfam" id="PF11974">
    <property type="entry name" value="bMG3"/>
    <property type="match status" value="1"/>
</dbReference>
<dbReference type="InterPro" id="IPR049120">
    <property type="entry name" value="A2M_bMG2"/>
</dbReference>
<dbReference type="SMART" id="SM01419">
    <property type="entry name" value="Thiol-ester_cl"/>
    <property type="match status" value="1"/>
</dbReference>
<accession>A0A845MAC8</accession>
<dbReference type="InterPro" id="IPR001599">
    <property type="entry name" value="Macroglobln_a2"/>
</dbReference>
<name>A0A845MAC8_9RHOB</name>
<dbReference type="SUPFAM" id="SSF48239">
    <property type="entry name" value="Terpenoid cyclases/Protein prenyltransferases"/>
    <property type="match status" value="1"/>
</dbReference>
<dbReference type="RefSeq" id="WP_161351763.1">
    <property type="nucleotide sequence ID" value="NZ_WTUX01000012.1"/>
</dbReference>
<dbReference type="SMART" id="SM00223">
    <property type="entry name" value="APPLE"/>
    <property type="match status" value="1"/>
</dbReference>
<evidence type="ECO:0000256" key="4">
    <source>
        <dbReference type="ARBA" id="ARBA00023157"/>
    </source>
</evidence>
<gene>
    <name evidence="6" type="ORF">GQE99_11495</name>
</gene>
<dbReference type="PROSITE" id="PS50948">
    <property type="entry name" value="PAN"/>
    <property type="match status" value="1"/>
</dbReference>
<dbReference type="InterPro" id="IPR041203">
    <property type="entry name" value="Bact_A2M_MG5"/>
</dbReference>
<dbReference type="EMBL" id="WTUX01000012">
    <property type="protein sequence ID" value="MZR13641.1"/>
    <property type="molecule type" value="Genomic_DNA"/>
</dbReference>
<dbReference type="Gene3D" id="3.50.4.10">
    <property type="entry name" value="Hepatocyte Growth Factor"/>
    <property type="match status" value="1"/>
</dbReference>
<dbReference type="InterPro" id="IPR021868">
    <property type="entry name" value="Alpha_2_Macroglob_MG3"/>
</dbReference>
<dbReference type="Pfam" id="PF17973">
    <property type="entry name" value="bMG10"/>
    <property type="match status" value="1"/>
</dbReference>
<dbReference type="Pfam" id="PF17972">
    <property type="entry name" value="bMG5"/>
    <property type="match status" value="1"/>
</dbReference>
<sequence length="1810" mass="193301">MLKLFISITIFFASTLQTIAQDAVPDRRIVLHRDVDFYGSDLQSIFDTTLEACESACLTRGECRAFTFNTRNGSCFLKSDVTEEAEYAGAFSGRIVAEDPAVLAAAPDRAADLRGFLSEADLDAAAERARGLPNDFVAGGWTAEALSQYAISAERDGNYLDAMRNMGAATVVSGAGGDWAEYARLAYATANVTDDQNAERQYLETAFEAATAAYLRLRNPATRANALITMARALEGLGRGRDMIPALRLAQELAPRDDTAQALDRAVGLYGFRVTDTRVESDAAQPRICAEFSEPLAETGRTYADFVQSDTSGLAVDVSDRQLCIAGVEHGQRYSMTLRAGLPAASGETLRRPVQLTQYVRDRSPSVIFPGRAYVLPRTEDAGLPVVTVNTDALDLTVMKVSDRNLVRTMQENILGNSIDPWREEYLESRMARVVWEGEASVGSELNANITTRLPIGEAIAGMEPGVYALQAAVPGEDTYDVPPATQWFVISDIGLTSMLGADGLHVFARSLNTAEPMAGARIELLSEANTVLGERETDADGYAHFPATMTAGRGSAAPAVIVAENGEADLVYLSLRGPEFDLSDRGVEGNPAAPPVDVFLTTDRGAYRAGETIHATALARDAKAQAIPGLPITAVLSRPDGVEYARQVSDGAGAGGHVFDMPVSGAAPRGTWRLDVFADPEEPALASTTLLVEDFLPERIDFDLALPDGPVAATDTPRLSIDARYLFGAPGADLAYEGQVRLSATREIEARPGYVFGMWNDRIVPEYQSLPEGRTDASGRAQVPVTFPDIEAPGRPLNARVTVRVKEGSGRPVEREVSVPVTPASDLIGIKPLFDGEVPENGTAAFELVGLGPDLEGAEMDVTWTVNRVRTRYQWYSSDGYWNWEPVTTRERIATGTETLDGSPTRIETPVEWGRYEIVVSRTAGEYLASSAAFQAGWYVPADVSETPDMLEMSLDAERYAPGDTATLRIVPRTAGKALVKVVSNRLIDMVAVDVDGETTVDLPVTEEWGAGAYVTASLIRPLDAAAGRNPTRALGLAHAGVDPGERALDVSIDAPGTAQPRGPMEVAVNVAGLADGDTGFVTLAAVDQGILNLTGFEDPDPSDHYFGQRRLGMGIRDLYGNLIDGMTGQMGEIRSGGDAGAQMRMQAPPPTEELMAQFFGPLEVVDGRATATVELPEFNGSVRLMAVAWSETGVGEAGADVLVRDPIVMTASVPRFMAPGDEARMLLELTHATGPTGDVMVTATSAGLEIGGGVLADAIALGEGETARVSVPIAAEADGVQRIALTLTTPADERLTKTLTIPVKSLDPEVVRQSRFTLAAGETFSFSDDVFDGLTRTSARATLAAGPLARIDAPGLLERLDRYPYGCTEQQASRAMPLLYMGGVAEAMGLADREDLPGRVNTAIDAVLANQSASGGFGLWRPGSGNLWLDAFASDFLSRARAQGYAVPDTAFRAAMDNLRNRVNYYPDFEDGGRDLAYALYVLAREGAAAMGDLRYYADVKADAFDSPLASAQLGAALAAYGDPTRADRLFAQADRQIDSQSPEGQVWRADFGTALRDAAAVLTLAVEAGSEAVDRKALTTRVAQGDRHLSTQEATWSLMAANALLGDTAEAGIVLNGAPMTGPLVDVMNPLSLSTPWRVENTGTRPVNLTVSTFGVPTTPQPPTANGYTIGRQYFTMEGEPADVGRVAQGERLVAVVTVTPQGTSDGRLMISDPLPAGFEIDNPNLIRGGDIGPLDWLQLTESTETTEFRQDRFLAALDWRSDDAIRLAYIVRAVTPGRFHHPAASVEDMYRPAYRATGATGTVVIE</sequence>
<dbReference type="Pfam" id="PF07703">
    <property type="entry name" value="A2M_BRD"/>
    <property type="match status" value="1"/>
</dbReference>
<dbReference type="InterPro" id="IPR051802">
    <property type="entry name" value="YfhM-like"/>
</dbReference>
<dbReference type="PANTHER" id="PTHR40094:SF1">
    <property type="entry name" value="UBIQUITIN DOMAIN-CONTAINING PROTEIN"/>
    <property type="match status" value="1"/>
</dbReference>
<dbReference type="InterPro" id="IPR008930">
    <property type="entry name" value="Terpenoid_cyclase/PrenylTrfase"/>
</dbReference>
<dbReference type="InterPro" id="IPR026284">
    <property type="entry name" value="A2MG_proteobact"/>
</dbReference>
<dbReference type="CDD" id="cd02891">
    <property type="entry name" value="A2M_like"/>
    <property type="match status" value="1"/>
</dbReference>
<evidence type="ECO:0000313" key="7">
    <source>
        <dbReference type="Proteomes" id="UP000467322"/>
    </source>
</evidence>